<dbReference type="Proteomes" id="UP000234211">
    <property type="component" value="Unassembled WGS sequence"/>
</dbReference>
<gene>
    <name evidence="1" type="ORF">TNO020_40201</name>
</gene>
<sequence length="507" mass="55109">MRFKISLIFVLLTNITLFAQVKIGENPSTINSNSVLELESPDKVLVITKMDTAQMNAIQPLQGALVYNTTENCVFSYNGTTWRSLCDSANFTTDSVQPINNNIGDFWNDSSNGNTVNIWNGLNWISLNSKIKTGTGIPTNITAPNPIAGDVYIDLATAKTYTYNTATSTWVTQTSTNTGTSVEVTTANTAPTTNNNKGDFWINDTAGLNNPTSIYDGANWVLLNSTNTTTGTTAPANPNNGDFWIDNTNPSDNKTNIWDGTSWILLNSTSTNTQNPVKVINNPTAPANPNNGDFWVNPTTNETKIWDGTTSTWVLLNGNPKKGTGIPTDTTAPNSVAGDIYVDIATGTIYAYTGTAWITQTNTNTQNPVIASNGLTIDDTTDPTKNNIQLGGELSDNTIIDTNGKTFAIKNLQTGDITNDDIVTIDRTTGELKKVTLNTVLKQEVTKLTATTLNQDTFTKPDFGNNITVYRNGVRVDFTLENNKTEIKLESDAKCYAGDQIRIVQFY</sequence>
<protein>
    <submittedName>
        <fullName evidence="1">Uncharacterized protein</fullName>
    </submittedName>
</protein>
<dbReference type="RefSeq" id="WP_101917570.1">
    <property type="nucleotide sequence ID" value="NZ_OENF01000034.1"/>
</dbReference>
<organism evidence="1 2">
    <name type="scientific">Tenacibaculum piscium</name>
    <dbReference type="NCBI Taxonomy" id="1458515"/>
    <lineage>
        <taxon>Bacteria</taxon>
        <taxon>Pseudomonadati</taxon>
        <taxon>Bacteroidota</taxon>
        <taxon>Flavobacteriia</taxon>
        <taxon>Flavobacteriales</taxon>
        <taxon>Flavobacteriaceae</taxon>
        <taxon>Tenacibaculum</taxon>
    </lineage>
</organism>
<keyword evidence="2" id="KW-1185">Reference proteome</keyword>
<accession>A0A2H1YHW6</accession>
<evidence type="ECO:0000313" key="2">
    <source>
        <dbReference type="Proteomes" id="UP000234211"/>
    </source>
</evidence>
<evidence type="ECO:0000313" key="1">
    <source>
        <dbReference type="EMBL" id="SOS74981.1"/>
    </source>
</evidence>
<name>A0A2H1YHW6_9FLAO</name>
<proteinExistence type="predicted"/>
<reference evidence="2" key="1">
    <citation type="submission" date="2017-11" db="EMBL/GenBank/DDBJ databases">
        <authorList>
            <person name="Duchaud E."/>
        </authorList>
    </citation>
    <scope>NUCLEOTIDE SEQUENCE [LARGE SCALE GENOMIC DNA]</scope>
    <source>
        <strain evidence="2">Tenacibaculum sp. TNO020</strain>
    </source>
</reference>
<dbReference type="OrthoDB" id="9808953at2"/>
<dbReference type="AlphaFoldDB" id="A0A2H1YHW6"/>
<dbReference type="EMBL" id="OENF01000034">
    <property type="protein sequence ID" value="SOS74981.1"/>
    <property type="molecule type" value="Genomic_DNA"/>
</dbReference>